<evidence type="ECO:0000256" key="9">
    <source>
        <dbReference type="PIRSR" id="PIRSR623612-1"/>
    </source>
</evidence>
<evidence type="ECO:0000313" key="16">
    <source>
        <dbReference type="Proteomes" id="UP000236724"/>
    </source>
</evidence>
<evidence type="ECO:0000256" key="1">
    <source>
        <dbReference type="ARBA" id="ARBA00009388"/>
    </source>
</evidence>
<evidence type="ECO:0000256" key="2">
    <source>
        <dbReference type="ARBA" id="ARBA00022670"/>
    </source>
</evidence>
<dbReference type="Gene3D" id="3.10.170.10">
    <property type="match status" value="1"/>
</dbReference>
<evidence type="ECO:0000313" key="15">
    <source>
        <dbReference type="EMBL" id="SEH05744.1"/>
    </source>
</evidence>
<dbReference type="Pfam" id="PF01447">
    <property type="entry name" value="Peptidase_M4"/>
    <property type="match status" value="1"/>
</dbReference>
<dbReference type="PANTHER" id="PTHR33794">
    <property type="entry name" value="BACILLOLYSIN"/>
    <property type="match status" value="1"/>
</dbReference>
<feature type="region of interest" description="Disordered" evidence="10">
    <location>
        <begin position="108"/>
        <end position="156"/>
    </location>
</feature>
<feature type="compositionally biased region" description="Basic and acidic residues" evidence="10">
    <location>
        <begin position="134"/>
        <end position="145"/>
    </location>
</feature>
<dbReference type="OrthoDB" id="5378341at2"/>
<dbReference type="InterPro" id="IPR013856">
    <property type="entry name" value="Peptidase_M4_domain"/>
</dbReference>
<feature type="active site" evidence="9">
    <location>
        <position position="479"/>
    </location>
</feature>
<dbReference type="Pfam" id="PF02868">
    <property type="entry name" value="Peptidase_M4_C"/>
    <property type="match status" value="1"/>
</dbReference>
<feature type="active site" description="Proton donor" evidence="9">
    <location>
        <position position="568"/>
    </location>
</feature>
<keyword evidence="5 15" id="KW-0378">Hydrolase</keyword>
<keyword evidence="11" id="KW-0472">Membrane</keyword>
<name>A0A1H6F9P7_9GAMM</name>
<dbReference type="Gene3D" id="2.120.10.30">
    <property type="entry name" value="TolB, C-terminal domain"/>
    <property type="match status" value="1"/>
</dbReference>
<feature type="transmembrane region" description="Helical" evidence="11">
    <location>
        <begin position="7"/>
        <end position="30"/>
    </location>
</feature>
<dbReference type="Pfam" id="PF07504">
    <property type="entry name" value="FTP"/>
    <property type="match status" value="1"/>
</dbReference>
<dbReference type="InterPro" id="IPR027268">
    <property type="entry name" value="Peptidase_M4/M1_CTD_sf"/>
</dbReference>
<dbReference type="InterPro" id="IPR050728">
    <property type="entry name" value="Zinc_Metalloprotease_M4"/>
</dbReference>
<dbReference type="InterPro" id="IPR011096">
    <property type="entry name" value="FTP_domain"/>
</dbReference>
<feature type="domain" description="Peptidase M4 C-terminal" evidence="13">
    <location>
        <begin position="489"/>
        <end position="646"/>
    </location>
</feature>
<evidence type="ECO:0000256" key="10">
    <source>
        <dbReference type="SAM" id="MobiDB-lite"/>
    </source>
</evidence>
<keyword evidence="8" id="KW-0865">Zymogen</keyword>
<evidence type="ECO:0000259" key="14">
    <source>
        <dbReference type="Pfam" id="PF07504"/>
    </source>
</evidence>
<dbReference type="GO" id="GO:0046872">
    <property type="term" value="F:metal ion binding"/>
    <property type="evidence" value="ECO:0007669"/>
    <property type="project" value="UniProtKB-KW"/>
</dbReference>
<dbReference type="EMBL" id="FMSV02000377">
    <property type="protein sequence ID" value="SEH05744.1"/>
    <property type="molecule type" value="Genomic_DNA"/>
</dbReference>
<keyword evidence="3" id="KW-0479">Metal-binding</keyword>
<dbReference type="RefSeq" id="WP_103919631.1">
    <property type="nucleotide sequence ID" value="NZ_FMSV02000377.1"/>
</dbReference>
<proteinExistence type="inferred from homology"/>
<dbReference type="PRINTS" id="PR00730">
    <property type="entry name" value="THERMOLYSIN"/>
</dbReference>
<dbReference type="InterPro" id="IPR001570">
    <property type="entry name" value="Peptidase_M4_C_domain"/>
</dbReference>
<accession>A0A1H6F9P7</accession>
<dbReference type="SUPFAM" id="SSF82171">
    <property type="entry name" value="DPP6 N-terminal domain-like"/>
    <property type="match status" value="1"/>
</dbReference>
<dbReference type="Gene3D" id="1.10.390.10">
    <property type="entry name" value="Neutral Protease Domain 2"/>
    <property type="match status" value="1"/>
</dbReference>
<dbReference type="EC" id="3.4.24.27" evidence="15"/>
<dbReference type="PANTHER" id="PTHR33794:SF1">
    <property type="entry name" value="BACILLOLYSIN"/>
    <property type="match status" value="1"/>
</dbReference>
<evidence type="ECO:0000256" key="4">
    <source>
        <dbReference type="ARBA" id="ARBA00022729"/>
    </source>
</evidence>
<evidence type="ECO:0000256" key="6">
    <source>
        <dbReference type="ARBA" id="ARBA00022833"/>
    </source>
</evidence>
<sequence>MTSNRTLFISLTILSIMFIGWGMLGIPFLYGKKQVDQQEPICINGILTQQHICVTNYGKSEQTPYDKIAVRKLPSIPPGSNSGKDMFPLSKNSEVANVAGKINNILKQLKKQPSTNNEKLSPARKHTISQLQKRLGDKLSVRKNPETGSSSEIKGGILEPAAKGKFKSSKYRNKVTAERFLRKNNTLITINNPKKELQLIKQTTDSIGRTRIRYTQQYRGIPVWPAELNVHLDKQGNVDMMNGTYMPSPNKTISLQPALTVEQATQKAMDELNNPTDAETTNPELIFFASGNAAIRLAWKLRVSPDVFERWLMVVDAINGNILAHYNEIMFSHVRGSGRDLDNRLKDLELWEANGIYYMIDTSKDMYIPTSKLPNLNNTKGVIAVYDLHNQRRSPKLAQSISKNSDFLPDAVSAAFGISEAYDYFRERHKRLGIDGKKGTIKGIVRAHSNMKNAFWDGKAMYFGDGWPFAGALDVVGHELMHGVTENTAGLVYWKQAGALNEAFSDIFGEMIEARTNGRLDWMVGTSLPAPLRNMKNPPSKVIGKLGQPYPNKMSNFVYTHEDHGGVHLNSSIINHAFYLLAEGLHDAVGLRDAEQIFFRALTVHLTSNSQFRDARLAAITSAEELFGSMSKQALKTAEAFDEVEIFGPSTTPMPSPSPSPLPSSSRAGDILFLCPGKNAGKLAVCRRNTGMGDGLSGVVLSKTPAARKRISISSDGAIAAFISTTHDICFINPSTSSNDICLNLKNQVNSVAISPDGKRYAYVPRDPLGHPSNIIIVIDLHTGKGRVHTPNPPVLSNFLSSRITQIDAIEFTEDGQWLIYDAMNELDIVSNHLRIYSWNINALHVDSGIDNILIEPFPLLWDFGNPSLSKKHDNLLVFEAISKLTGNSNIVAINFTNGGLSVYDSNPGTFGMPNYIKDNSAIISTKADVTASSGFSLYYQKLIGNSMTPSGIPILWLHDASFGVSY</sequence>
<keyword evidence="6" id="KW-0862">Zinc</keyword>
<reference evidence="15 16" key="1">
    <citation type="submission" date="2016-10" db="EMBL/GenBank/DDBJ databases">
        <authorList>
            <person name="de Groot N.N."/>
        </authorList>
    </citation>
    <scope>NUCLEOTIDE SEQUENCE [LARGE SCALE GENOMIC DNA]</scope>
    <source>
        <strain evidence="15">MBHS1</strain>
    </source>
</reference>
<evidence type="ECO:0000256" key="7">
    <source>
        <dbReference type="ARBA" id="ARBA00023049"/>
    </source>
</evidence>
<evidence type="ECO:0000256" key="8">
    <source>
        <dbReference type="ARBA" id="ARBA00023145"/>
    </source>
</evidence>
<gene>
    <name evidence="15" type="ORF">MBHS_01599</name>
</gene>
<evidence type="ECO:0000259" key="12">
    <source>
        <dbReference type="Pfam" id="PF01447"/>
    </source>
</evidence>
<dbReference type="AlphaFoldDB" id="A0A1H6F9P7"/>
<feature type="domain" description="Peptidase M4" evidence="12">
    <location>
        <begin position="336"/>
        <end position="486"/>
    </location>
</feature>
<evidence type="ECO:0000256" key="3">
    <source>
        <dbReference type="ARBA" id="ARBA00022723"/>
    </source>
</evidence>
<dbReference type="SUPFAM" id="SSF55486">
    <property type="entry name" value="Metalloproteases ('zincins'), catalytic domain"/>
    <property type="match status" value="1"/>
</dbReference>
<dbReference type="Gene3D" id="3.10.450.490">
    <property type="match status" value="1"/>
</dbReference>
<keyword evidence="2" id="KW-0645">Protease</keyword>
<comment type="similarity">
    <text evidence="1">Belongs to the peptidase M4 family.</text>
</comment>
<protein>
    <submittedName>
        <fullName evidence="15">Thermolysin</fullName>
        <ecNumber evidence="15">3.4.24.27</ecNumber>
    </submittedName>
</protein>
<keyword evidence="7" id="KW-0482">Metalloprotease</keyword>
<dbReference type="InterPro" id="IPR011042">
    <property type="entry name" value="6-blade_b-propeller_TolB-like"/>
</dbReference>
<dbReference type="Proteomes" id="UP000236724">
    <property type="component" value="Unassembled WGS sequence"/>
</dbReference>
<evidence type="ECO:0000256" key="11">
    <source>
        <dbReference type="SAM" id="Phobius"/>
    </source>
</evidence>
<dbReference type="CDD" id="cd09597">
    <property type="entry name" value="M4_TLP"/>
    <property type="match status" value="1"/>
</dbReference>
<keyword evidence="11" id="KW-0812">Transmembrane</keyword>
<keyword evidence="16" id="KW-1185">Reference proteome</keyword>
<organism evidence="15 16">
    <name type="scientific">Candidatus Venteria ishoeyi</name>
    <dbReference type="NCBI Taxonomy" id="1899563"/>
    <lineage>
        <taxon>Bacteria</taxon>
        <taxon>Pseudomonadati</taxon>
        <taxon>Pseudomonadota</taxon>
        <taxon>Gammaproteobacteria</taxon>
        <taxon>Thiotrichales</taxon>
        <taxon>Thiotrichaceae</taxon>
        <taxon>Venteria</taxon>
    </lineage>
</organism>
<dbReference type="InterPro" id="IPR023612">
    <property type="entry name" value="Peptidase_M4"/>
</dbReference>
<dbReference type="GO" id="GO:0006508">
    <property type="term" value="P:proteolysis"/>
    <property type="evidence" value="ECO:0007669"/>
    <property type="project" value="UniProtKB-KW"/>
</dbReference>
<dbReference type="GO" id="GO:0004222">
    <property type="term" value="F:metalloendopeptidase activity"/>
    <property type="evidence" value="ECO:0007669"/>
    <property type="project" value="InterPro"/>
</dbReference>
<keyword evidence="4" id="KW-0732">Signal</keyword>
<evidence type="ECO:0000256" key="5">
    <source>
        <dbReference type="ARBA" id="ARBA00022801"/>
    </source>
</evidence>
<feature type="domain" description="FTP" evidence="14">
    <location>
        <begin position="196"/>
        <end position="245"/>
    </location>
</feature>
<keyword evidence="11" id="KW-1133">Transmembrane helix</keyword>
<evidence type="ECO:0000259" key="13">
    <source>
        <dbReference type="Pfam" id="PF02868"/>
    </source>
</evidence>